<comment type="caution">
    <text evidence="8">The sequence shown here is derived from an EMBL/GenBank/DDBJ whole genome shotgun (WGS) entry which is preliminary data.</text>
</comment>
<dbReference type="EMBL" id="JGZO01000001">
    <property type="protein sequence ID" value="KFI95885.1"/>
    <property type="molecule type" value="Genomic_DNA"/>
</dbReference>
<evidence type="ECO:0000256" key="7">
    <source>
        <dbReference type="SAM" id="Phobius"/>
    </source>
</evidence>
<gene>
    <name evidence="8" type="ORF">BSCA_1182</name>
</gene>
<dbReference type="AlphaFoldDB" id="A0A087DK35"/>
<feature type="transmembrane region" description="Helical" evidence="7">
    <location>
        <begin position="179"/>
        <end position="202"/>
    </location>
</feature>
<feature type="transmembrane region" description="Helical" evidence="7">
    <location>
        <begin position="89"/>
        <end position="110"/>
    </location>
</feature>
<sequence length="259" mass="28344">MSTTAIGASLEQRRSNSMKRRESIWHAMPYILPHFIIFAIFGIIPIVFVLYLAFTKWNMIGDPQFIGLGNFARIFDPDSYFFSLFWRDLWHTLIFVVISVPLTIIIPLLLAVGLEKKGLKGGALSRTAERAVLLAVGAYDVVMAAITVFMYAGWFRGESYAVLESRGLLREGAESVSSVIYVAQIYGFVVAAVGVVPIVIALRGMRAATVSRGVMAYLGACMVFSLLTADLLGVVGYSLCLAVYCARNKAIRLAAGRPA</sequence>
<comment type="subcellular location">
    <subcellularLocation>
        <location evidence="1">Cell membrane</location>
        <topology evidence="1">Multi-pass membrane protein</topology>
    </subcellularLocation>
</comment>
<feature type="transmembrane region" description="Helical" evidence="7">
    <location>
        <begin position="131"/>
        <end position="154"/>
    </location>
</feature>
<dbReference type="SUPFAM" id="SSF161098">
    <property type="entry name" value="MetI-like"/>
    <property type="match status" value="1"/>
</dbReference>
<dbReference type="GeneID" id="85167151"/>
<feature type="transmembrane region" description="Helical" evidence="7">
    <location>
        <begin position="30"/>
        <end position="54"/>
    </location>
</feature>
<dbReference type="GO" id="GO:0005886">
    <property type="term" value="C:plasma membrane"/>
    <property type="evidence" value="ECO:0007669"/>
    <property type="project" value="UniProtKB-SubCell"/>
</dbReference>
<keyword evidence="9" id="KW-1185">Reference proteome</keyword>
<keyword evidence="4 7" id="KW-0812">Transmembrane</keyword>
<reference evidence="8 9" key="1">
    <citation type="submission" date="2014-03" db="EMBL/GenBank/DDBJ databases">
        <title>Genomics of Bifidobacteria.</title>
        <authorList>
            <person name="Ventura M."/>
            <person name="Milani C."/>
            <person name="Lugli G.A."/>
        </authorList>
    </citation>
    <scope>NUCLEOTIDE SEQUENCE [LARGE SCALE GENOMIC DNA]</scope>
    <source>
        <strain evidence="8 9">LMG 21589</strain>
    </source>
</reference>
<protein>
    <submittedName>
        <fullName evidence="8">Inner membrane component transport system</fullName>
    </submittedName>
</protein>
<keyword evidence="2" id="KW-0813">Transport</keyword>
<keyword evidence="6 7" id="KW-0472">Membrane</keyword>
<dbReference type="eggNOG" id="COG1175">
    <property type="taxonomic scope" value="Bacteria"/>
</dbReference>
<dbReference type="STRING" id="158787.BSCA_1182"/>
<evidence type="ECO:0000256" key="6">
    <source>
        <dbReference type="ARBA" id="ARBA00023136"/>
    </source>
</evidence>
<evidence type="ECO:0000256" key="4">
    <source>
        <dbReference type="ARBA" id="ARBA00022692"/>
    </source>
</evidence>
<organism evidence="8 9">
    <name type="scientific">Bifidobacterium scardovii</name>
    <dbReference type="NCBI Taxonomy" id="158787"/>
    <lineage>
        <taxon>Bacteria</taxon>
        <taxon>Bacillati</taxon>
        <taxon>Actinomycetota</taxon>
        <taxon>Actinomycetes</taxon>
        <taxon>Bifidobacteriales</taxon>
        <taxon>Bifidobacteriaceae</taxon>
        <taxon>Bifidobacterium</taxon>
    </lineage>
</organism>
<dbReference type="InterPro" id="IPR035906">
    <property type="entry name" value="MetI-like_sf"/>
</dbReference>
<keyword evidence="3" id="KW-1003">Cell membrane</keyword>
<proteinExistence type="predicted"/>
<evidence type="ECO:0000256" key="5">
    <source>
        <dbReference type="ARBA" id="ARBA00022989"/>
    </source>
</evidence>
<evidence type="ECO:0000313" key="9">
    <source>
        <dbReference type="Proteomes" id="UP000029033"/>
    </source>
</evidence>
<evidence type="ECO:0000256" key="3">
    <source>
        <dbReference type="ARBA" id="ARBA00022475"/>
    </source>
</evidence>
<dbReference type="InterPro" id="IPR051393">
    <property type="entry name" value="ABC_transporter_permease"/>
</dbReference>
<evidence type="ECO:0000256" key="2">
    <source>
        <dbReference type="ARBA" id="ARBA00022448"/>
    </source>
</evidence>
<dbReference type="Proteomes" id="UP000029033">
    <property type="component" value="Unassembled WGS sequence"/>
</dbReference>
<dbReference type="RefSeq" id="WP_231648948.1">
    <property type="nucleotide sequence ID" value="NZ_CAUPKV010000026.1"/>
</dbReference>
<dbReference type="PANTHER" id="PTHR30193">
    <property type="entry name" value="ABC TRANSPORTER PERMEASE PROTEIN"/>
    <property type="match status" value="1"/>
</dbReference>
<accession>A0A087DK35</accession>
<dbReference type="Gene3D" id="1.10.3720.10">
    <property type="entry name" value="MetI-like"/>
    <property type="match status" value="1"/>
</dbReference>
<feature type="transmembrane region" description="Helical" evidence="7">
    <location>
        <begin position="214"/>
        <end position="239"/>
    </location>
</feature>
<name>A0A087DK35_9BIFI</name>
<keyword evidence="5 7" id="KW-1133">Transmembrane helix</keyword>
<evidence type="ECO:0000256" key="1">
    <source>
        <dbReference type="ARBA" id="ARBA00004651"/>
    </source>
</evidence>
<dbReference type="PANTHER" id="PTHR30193:SF37">
    <property type="entry name" value="INNER MEMBRANE ABC TRANSPORTER PERMEASE PROTEIN YCJO"/>
    <property type="match status" value="1"/>
</dbReference>
<evidence type="ECO:0000313" key="8">
    <source>
        <dbReference type="EMBL" id="KFI95885.1"/>
    </source>
</evidence>